<dbReference type="Gene3D" id="3.40.50.300">
    <property type="entry name" value="P-loop containing nucleotide triphosphate hydrolases"/>
    <property type="match status" value="1"/>
</dbReference>
<protein>
    <submittedName>
        <fullName evidence="2">AAA family ATPase</fullName>
    </submittedName>
</protein>
<gene>
    <name evidence="2" type="ORF">ACFYU5_05015</name>
</gene>
<dbReference type="Pfam" id="PF13671">
    <property type="entry name" value="AAA_33"/>
    <property type="match status" value="1"/>
</dbReference>
<dbReference type="Proteomes" id="UP001601442">
    <property type="component" value="Unassembled WGS sequence"/>
</dbReference>
<accession>A0ABW6NZ19</accession>
<keyword evidence="3" id="KW-1185">Reference proteome</keyword>
<comment type="caution">
    <text evidence="2">The sequence shown here is derived from an EMBL/GenBank/DDBJ whole genome shotgun (WGS) entry which is preliminary data.</text>
</comment>
<evidence type="ECO:0000313" key="2">
    <source>
        <dbReference type="EMBL" id="MFF0495744.1"/>
    </source>
</evidence>
<name>A0ABW6NZ19_9NOCA</name>
<proteinExistence type="predicted"/>
<dbReference type="SUPFAM" id="SSF52540">
    <property type="entry name" value="P-loop containing nucleoside triphosphate hydrolases"/>
    <property type="match status" value="1"/>
</dbReference>
<evidence type="ECO:0000256" key="1">
    <source>
        <dbReference type="SAM" id="MobiDB-lite"/>
    </source>
</evidence>
<sequence>MNSAARATEQAEPHAEASMSAALREMASTATSGVTVVCGFPASGKTTVARLLAELVGAVVIDKDTFAPELEEAVMAALTGNPDDRDSSAYTRVVHPHIYTALVRHALTVGNYAPVIVDAPFLSHVRNAADRGVRLSQLIRSFASDGQAPAVRTLWVAASTDQIRQRMEQRGAARDASKLANWHTYQSDVLESGIEDAVQVVVDYVIHS</sequence>
<organism evidence="2 3">
    <name type="scientific">Nocardia aobensis</name>
    <dbReference type="NCBI Taxonomy" id="257277"/>
    <lineage>
        <taxon>Bacteria</taxon>
        <taxon>Bacillati</taxon>
        <taxon>Actinomycetota</taxon>
        <taxon>Actinomycetes</taxon>
        <taxon>Mycobacteriales</taxon>
        <taxon>Nocardiaceae</taxon>
        <taxon>Nocardia</taxon>
    </lineage>
</organism>
<dbReference type="RefSeq" id="WP_387390083.1">
    <property type="nucleotide sequence ID" value="NZ_JBIAMT010000001.1"/>
</dbReference>
<dbReference type="EMBL" id="JBIAMT010000001">
    <property type="protein sequence ID" value="MFF0495744.1"/>
    <property type="molecule type" value="Genomic_DNA"/>
</dbReference>
<evidence type="ECO:0000313" key="3">
    <source>
        <dbReference type="Proteomes" id="UP001601442"/>
    </source>
</evidence>
<reference evidence="2 3" key="1">
    <citation type="submission" date="2024-10" db="EMBL/GenBank/DDBJ databases">
        <title>The Natural Products Discovery Center: Release of the First 8490 Sequenced Strains for Exploring Actinobacteria Biosynthetic Diversity.</title>
        <authorList>
            <person name="Kalkreuter E."/>
            <person name="Kautsar S.A."/>
            <person name="Yang D."/>
            <person name="Bader C.D."/>
            <person name="Teijaro C.N."/>
            <person name="Fluegel L."/>
            <person name="Davis C.M."/>
            <person name="Simpson J.R."/>
            <person name="Lauterbach L."/>
            <person name="Steele A.D."/>
            <person name="Gui C."/>
            <person name="Meng S."/>
            <person name="Li G."/>
            <person name="Viehrig K."/>
            <person name="Ye F."/>
            <person name="Su P."/>
            <person name="Kiefer A.F."/>
            <person name="Nichols A."/>
            <person name="Cepeda A.J."/>
            <person name="Yan W."/>
            <person name="Fan B."/>
            <person name="Jiang Y."/>
            <person name="Adhikari A."/>
            <person name="Zheng C.-J."/>
            <person name="Schuster L."/>
            <person name="Cowan T.M."/>
            <person name="Smanski M.J."/>
            <person name="Chevrette M.G."/>
            <person name="De Carvalho L.P.S."/>
            <person name="Shen B."/>
        </authorList>
    </citation>
    <scope>NUCLEOTIDE SEQUENCE [LARGE SCALE GENOMIC DNA]</scope>
    <source>
        <strain evidence="2 3">NPDC004119</strain>
    </source>
</reference>
<dbReference type="InterPro" id="IPR027417">
    <property type="entry name" value="P-loop_NTPase"/>
</dbReference>
<feature type="region of interest" description="Disordered" evidence="1">
    <location>
        <begin position="1"/>
        <end position="21"/>
    </location>
</feature>